<proteinExistence type="predicted"/>
<dbReference type="AlphaFoldDB" id="A0A158PBL3"/>
<evidence type="ECO:0000313" key="2">
    <source>
        <dbReference type="Proteomes" id="UP000035642"/>
    </source>
</evidence>
<protein>
    <submittedName>
        <fullName evidence="3">F-box domain-containing protein</fullName>
    </submittedName>
</protein>
<evidence type="ECO:0000313" key="3">
    <source>
        <dbReference type="WBParaSite" id="ACAC_0001112601-mRNA-1"/>
    </source>
</evidence>
<dbReference type="SUPFAM" id="SSF52047">
    <property type="entry name" value="RNI-like"/>
    <property type="match status" value="1"/>
</dbReference>
<accession>A0A158PBL3</accession>
<reference evidence="2" key="1">
    <citation type="submission" date="2012-09" db="EMBL/GenBank/DDBJ databases">
        <authorList>
            <person name="Martin A.A."/>
        </authorList>
    </citation>
    <scope>NUCLEOTIDE SEQUENCE</scope>
</reference>
<name>A0A158PBL3_ANGCA</name>
<evidence type="ECO:0000259" key="1">
    <source>
        <dbReference type="Pfam" id="PF00646"/>
    </source>
</evidence>
<dbReference type="Pfam" id="PF00646">
    <property type="entry name" value="F-box"/>
    <property type="match status" value="1"/>
</dbReference>
<sequence>MNMSRTRSVLRFAKKKLLECQGILKRTGNDKVPASSNIMLDEPVLEEILRKLDIKDRVMLRGVSPQILQLVDRLPLILPFVFIRSDSRGNIELHCDHMDVLIGRMYKNARYLRNVRKFGIRIEVEKYLLRFSHYETKGKCYRLDYILVDVPGFKVHDGVMVFNYSDTRMIIVSIVSRITGIVHLWLDSTWNGHIVQAIVEYYQAINHDNKRKRFHLEQLTIIGSIRFSDIDWVSSLILLSRRSLSHLRFRHCRVHSQQQTVQLWTAVMQCQSLSALQYEPCRLDRWSRPHLVDALTNKPLKSLILTGIDGLQPKDLFRMTNGARLEELAVVGELITPSIFDHKEASALLGTVNSLLIQVNSTFSIHDASERSAILRMMSSLPATGVLEVIHISRGTVTDTTKVISYWIQLARDSSREVKLKLEECSQERADAAVGRLLRKVRGVGRSEWAKGGVAMQMGDGRLTVLDKKAWFGDDQ</sequence>
<dbReference type="InterPro" id="IPR001810">
    <property type="entry name" value="F-box_dom"/>
</dbReference>
<organism evidence="2 3">
    <name type="scientific">Angiostrongylus cantonensis</name>
    <name type="common">Rat lungworm</name>
    <dbReference type="NCBI Taxonomy" id="6313"/>
    <lineage>
        <taxon>Eukaryota</taxon>
        <taxon>Metazoa</taxon>
        <taxon>Ecdysozoa</taxon>
        <taxon>Nematoda</taxon>
        <taxon>Chromadorea</taxon>
        <taxon>Rhabditida</taxon>
        <taxon>Rhabditina</taxon>
        <taxon>Rhabditomorpha</taxon>
        <taxon>Strongyloidea</taxon>
        <taxon>Metastrongylidae</taxon>
        <taxon>Angiostrongylus</taxon>
    </lineage>
</organism>
<feature type="domain" description="F-box" evidence="1">
    <location>
        <begin position="40"/>
        <end position="76"/>
    </location>
</feature>
<reference evidence="3" key="2">
    <citation type="submission" date="2016-04" db="UniProtKB">
        <authorList>
            <consortium name="WormBaseParasite"/>
        </authorList>
    </citation>
    <scope>IDENTIFICATION</scope>
</reference>
<keyword evidence="2" id="KW-1185">Reference proteome</keyword>
<dbReference type="Proteomes" id="UP000035642">
    <property type="component" value="Unassembled WGS sequence"/>
</dbReference>
<dbReference type="WBParaSite" id="ACAC_0001112601-mRNA-1">
    <property type="protein sequence ID" value="ACAC_0001112601-mRNA-1"/>
    <property type="gene ID" value="ACAC_0001112601"/>
</dbReference>